<proteinExistence type="inferred from homology"/>
<evidence type="ECO:0000313" key="5">
    <source>
        <dbReference type="Proteomes" id="UP000077752"/>
    </source>
</evidence>
<dbReference type="SFLD" id="SFLDS00019">
    <property type="entry name" value="Glutathione_Transferase_(cytos"/>
    <property type="match status" value="1"/>
</dbReference>
<dbReference type="GO" id="GO:0016740">
    <property type="term" value="F:transferase activity"/>
    <property type="evidence" value="ECO:0007669"/>
    <property type="project" value="UniProtKB-KW"/>
</dbReference>
<dbReference type="InterPro" id="IPR036282">
    <property type="entry name" value="Glutathione-S-Trfase_C_sf"/>
</dbReference>
<sequence>MSEFKLHCFAESGNAYKAALMLELSGLDWEPVFVDFFHGQTRQAGWRDEVNEQGEVPVLEHAGQKLTQSALILDYLAGHSGRFGPQSEEERREIWRWMLFDNHKFTSYYATLRFIYGLKHSGETPVTTFLRERAKAAYDIVDGHLAHRPFMLGERLTIADFSLAGYVFMPEDTGMDLAAYRHIESWKDRIRDLPGWKPPYELMPGRPAQA</sequence>
<comment type="similarity">
    <text evidence="1">Belongs to the GST superfamily.</text>
</comment>
<protein>
    <submittedName>
        <fullName evidence="4">Glutathione S-transferase</fullName>
    </submittedName>
</protein>
<organism evidence="4 5">
    <name type="scientific">Pseudomonas putida</name>
    <name type="common">Arthrobacter siderocapsulatus</name>
    <dbReference type="NCBI Taxonomy" id="303"/>
    <lineage>
        <taxon>Bacteria</taxon>
        <taxon>Pseudomonadati</taxon>
        <taxon>Pseudomonadota</taxon>
        <taxon>Gammaproteobacteria</taxon>
        <taxon>Pseudomonadales</taxon>
        <taxon>Pseudomonadaceae</taxon>
        <taxon>Pseudomonas</taxon>
    </lineage>
</organism>
<dbReference type="InterPro" id="IPR036249">
    <property type="entry name" value="Thioredoxin-like_sf"/>
</dbReference>
<evidence type="ECO:0000259" key="2">
    <source>
        <dbReference type="PROSITE" id="PS50404"/>
    </source>
</evidence>
<dbReference type="Pfam" id="PF00043">
    <property type="entry name" value="GST_C"/>
    <property type="match status" value="1"/>
</dbReference>
<dbReference type="InterPro" id="IPR004046">
    <property type="entry name" value="GST_C"/>
</dbReference>
<feature type="domain" description="GST C-terminal" evidence="3">
    <location>
        <begin position="87"/>
        <end position="210"/>
    </location>
</feature>
<dbReference type="PANTHER" id="PTHR44051">
    <property type="entry name" value="GLUTATHIONE S-TRANSFERASE-RELATED"/>
    <property type="match status" value="1"/>
</dbReference>
<dbReference type="Pfam" id="PF02798">
    <property type="entry name" value="GST_N"/>
    <property type="match status" value="1"/>
</dbReference>
<dbReference type="SUPFAM" id="SSF47616">
    <property type="entry name" value="GST C-terminal domain-like"/>
    <property type="match status" value="1"/>
</dbReference>
<accession>A0A177SJT3</accession>
<dbReference type="CDD" id="cd03056">
    <property type="entry name" value="GST_N_4"/>
    <property type="match status" value="1"/>
</dbReference>
<feature type="domain" description="GST N-terminal" evidence="2">
    <location>
        <begin position="2"/>
        <end position="84"/>
    </location>
</feature>
<name>A0A177SJT3_PSEPU</name>
<dbReference type="InterPro" id="IPR010987">
    <property type="entry name" value="Glutathione-S-Trfase_C-like"/>
</dbReference>
<evidence type="ECO:0000256" key="1">
    <source>
        <dbReference type="RuleBase" id="RU003494"/>
    </source>
</evidence>
<dbReference type="Gene3D" id="1.20.1050.10">
    <property type="match status" value="1"/>
</dbReference>
<dbReference type="EMBL" id="LUCV01000029">
    <property type="protein sequence ID" value="OAI88502.1"/>
    <property type="molecule type" value="Genomic_DNA"/>
</dbReference>
<dbReference type="Gene3D" id="3.40.30.10">
    <property type="entry name" value="Glutaredoxin"/>
    <property type="match status" value="1"/>
</dbReference>
<gene>
    <name evidence="4" type="ORF">AYO28_22645</name>
</gene>
<dbReference type="RefSeq" id="WP_064303598.1">
    <property type="nucleotide sequence ID" value="NZ_LUCV01000029.1"/>
</dbReference>
<comment type="caution">
    <text evidence="4">The sequence shown here is derived from an EMBL/GenBank/DDBJ whole genome shotgun (WGS) entry which is preliminary data.</text>
</comment>
<dbReference type="SUPFAM" id="SSF52833">
    <property type="entry name" value="Thioredoxin-like"/>
    <property type="match status" value="1"/>
</dbReference>
<evidence type="ECO:0000313" key="4">
    <source>
        <dbReference type="EMBL" id="OAI88502.1"/>
    </source>
</evidence>
<dbReference type="PROSITE" id="PS50404">
    <property type="entry name" value="GST_NTER"/>
    <property type="match status" value="1"/>
</dbReference>
<reference evidence="4 5" key="1">
    <citation type="submission" date="2016-03" db="EMBL/GenBank/DDBJ databases">
        <title>Draft Genome Assembly of Pseudomonas putida strain CBF10-2.</title>
        <authorList>
            <person name="Iyer R.S."/>
            <person name="Damania A."/>
        </authorList>
    </citation>
    <scope>NUCLEOTIDE SEQUENCE [LARGE SCALE GENOMIC DNA]</scope>
    <source>
        <strain evidence="4 5">CBF10-2</strain>
    </source>
</reference>
<dbReference type="InterPro" id="IPR040079">
    <property type="entry name" value="Glutathione_S-Trfase"/>
</dbReference>
<keyword evidence="4" id="KW-0808">Transferase</keyword>
<dbReference type="InterPro" id="IPR004045">
    <property type="entry name" value="Glutathione_S-Trfase_N"/>
</dbReference>
<dbReference type="Proteomes" id="UP000077752">
    <property type="component" value="Unassembled WGS sequence"/>
</dbReference>
<dbReference type="PANTHER" id="PTHR44051:SF2">
    <property type="entry name" value="HYPOTHETICAL GLUTATHIONE S-TRANSFERASE LIKE PROTEIN"/>
    <property type="match status" value="1"/>
</dbReference>
<dbReference type="PROSITE" id="PS50405">
    <property type="entry name" value="GST_CTER"/>
    <property type="match status" value="1"/>
</dbReference>
<dbReference type="SFLD" id="SFLDG00358">
    <property type="entry name" value="Main_(cytGST)"/>
    <property type="match status" value="1"/>
</dbReference>
<dbReference type="AlphaFoldDB" id="A0A177SJT3"/>
<evidence type="ECO:0000259" key="3">
    <source>
        <dbReference type="PROSITE" id="PS50405"/>
    </source>
</evidence>